<dbReference type="CDD" id="cd00096">
    <property type="entry name" value="Ig"/>
    <property type="match status" value="1"/>
</dbReference>
<dbReference type="GO" id="GO:0098552">
    <property type="term" value="C:side of membrane"/>
    <property type="evidence" value="ECO:0007669"/>
    <property type="project" value="UniProtKB-KW"/>
</dbReference>
<dbReference type="EMBL" id="AHAT01018491">
    <property type="status" value="NOT_ANNOTATED_CDS"/>
    <property type="molecule type" value="Genomic_DNA"/>
</dbReference>
<dbReference type="Proteomes" id="UP000018468">
    <property type="component" value="Linkage group LG26"/>
</dbReference>
<evidence type="ECO:0000256" key="3">
    <source>
        <dbReference type="ARBA" id="ARBA00022729"/>
    </source>
</evidence>
<dbReference type="GeneTree" id="ENSGT00940000158679"/>
<dbReference type="SMART" id="SM00408">
    <property type="entry name" value="IGc2"/>
    <property type="match status" value="1"/>
</dbReference>
<dbReference type="InterPro" id="IPR003599">
    <property type="entry name" value="Ig_sub"/>
</dbReference>
<reference evidence="11" key="3">
    <citation type="submission" date="2025-09" db="UniProtKB">
        <authorList>
            <consortium name="Ensembl"/>
        </authorList>
    </citation>
    <scope>IDENTIFICATION</scope>
</reference>
<dbReference type="InterPro" id="IPR007110">
    <property type="entry name" value="Ig-like_dom"/>
</dbReference>
<evidence type="ECO:0000256" key="9">
    <source>
        <dbReference type="ARBA" id="ARBA00037995"/>
    </source>
</evidence>
<keyword evidence="5" id="KW-0472">Membrane</keyword>
<organism evidence="11 12">
    <name type="scientific">Lepisosteus oculatus</name>
    <name type="common">Spotted gar</name>
    <dbReference type="NCBI Taxonomy" id="7918"/>
    <lineage>
        <taxon>Eukaryota</taxon>
        <taxon>Metazoa</taxon>
        <taxon>Chordata</taxon>
        <taxon>Craniata</taxon>
        <taxon>Vertebrata</taxon>
        <taxon>Euteleostomi</taxon>
        <taxon>Actinopterygii</taxon>
        <taxon>Neopterygii</taxon>
        <taxon>Holostei</taxon>
        <taxon>Semionotiformes</taxon>
        <taxon>Lepisosteidae</taxon>
        <taxon>Lepisosteus</taxon>
    </lineage>
</organism>
<dbReference type="InterPro" id="IPR050876">
    <property type="entry name" value="IgLON_domain"/>
</dbReference>
<dbReference type="Ensembl" id="ENSLOCT00000006527.1">
    <property type="protein sequence ID" value="ENSLOCP00000006519.1"/>
    <property type="gene ID" value="ENSLOCG00000005387.1"/>
</dbReference>
<dbReference type="SMART" id="SM00409">
    <property type="entry name" value="IG"/>
    <property type="match status" value="1"/>
</dbReference>
<comment type="similarity">
    <text evidence="9">Belongs to the immunoglobulin superfamily. IgLON family.</text>
</comment>
<dbReference type="PANTHER" id="PTHR42757:SF9">
    <property type="entry name" value="NEUROTRIMIN"/>
    <property type="match status" value="1"/>
</dbReference>
<evidence type="ECO:0000256" key="1">
    <source>
        <dbReference type="ARBA" id="ARBA00004236"/>
    </source>
</evidence>
<evidence type="ECO:0000256" key="5">
    <source>
        <dbReference type="ARBA" id="ARBA00023136"/>
    </source>
</evidence>
<dbReference type="InterPro" id="IPR003598">
    <property type="entry name" value="Ig_sub2"/>
</dbReference>
<dbReference type="InterPro" id="IPR036179">
    <property type="entry name" value="Ig-like_dom_sf"/>
</dbReference>
<name>W5MDR0_LEPOC</name>
<dbReference type="PROSITE" id="PS50835">
    <property type="entry name" value="IG_LIKE"/>
    <property type="match status" value="1"/>
</dbReference>
<dbReference type="Gene3D" id="2.60.40.10">
    <property type="entry name" value="Immunoglobulins"/>
    <property type="match status" value="2"/>
</dbReference>
<dbReference type="SUPFAM" id="SSF48726">
    <property type="entry name" value="Immunoglobulin"/>
    <property type="match status" value="2"/>
</dbReference>
<sequence length="148" mass="16393">MRGQRFVNEGEYLEITEISKDQSGVYECSSSNDVSAPDIRTVRVTVNYPPYIFHARSRGAPLGQKGVLECEASAVPVADFEWYKEDRRLSNGLNGVKIENKGRQSMLIFFNVSEEDYGNYTCVAMNMMGITNASIILYAPAGPGAVHD</sequence>
<keyword evidence="12" id="KW-1185">Reference proteome</keyword>
<dbReference type="GO" id="GO:0007155">
    <property type="term" value="P:cell adhesion"/>
    <property type="evidence" value="ECO:0007669"/>
    <property type="project" value="UniProtKB-KW"/>
</dbReference>
<evidence type="ECO:0000256" key="7">
    <source>
        <dbReference type="ARBA" id="ARBA00023180"/>
    </source>
</evidence>
<dbReference type="Pfam" id="PF13927">
    <property type="entry name" value="Ig_3"/>
    <property type="match status" value="1"/>
</dbReference>
<accession>W5MDR0</accession>
<dbReference type="EMBL" id="AHAT01018489">
    <property type="status" value="NOT_ANNOTATED_CDS"/>
    <property type="molecule type" value="Genomic_DNA"/>
</dbReference>
<dbReference type="Bgee" id="ENSLOCG00000005387">
    <property type="expression patterns" value="Expressed in brain and 6 other cell types or tissues"/>
</dbReference>
<evidence type="ECO:0000256" key="4">
    <source>
        <dbReference type="ARBA" id="ARBA00022737"/>
    </source>
</evidence>
<keyword evidence="2" id="KW-1003">Cell membrane</keyword>
<keyword evidence="3" id="KW-0732">Signal</keyword>
<keyword evidence="8" id="KW-0449">Lipoprotein</keyword>
<evidence type="ECO:0000259" key="10">
    <source>
        <dbReference type="PROSITE" id="PS50835"/>
    </source>
</evidence>
<keyword evidence="7" id="KW-0325">Glycoprotein</keyword>
<proteinExistence type="inferred from homology"/>
<dbReference type="PANTHER" id="PTHR42757">
    <property type="entry name" value="IGLON FAMILY OF IMMUNOGLOBULIN SUPERFAMILY-RELATED"/>
    <property type="match status" value="1"/>
</dbReference>
<comment type="subcellular location">
    <subcellularLocation>
        <location evidence="1">Cell membrane</location>
    </subcellularLocation>
</comment>
<dbReference type="AlphaFoldDB" id="W5MDR0"/>
<evidence type="ECO:0000313" key="11">
    <source>
        <dbReference type="Ensembl" id="ENSLOCP00000006519.1"/>
    </source>
</evidence>
<feature type="domain" description="Ig-like" evidence="10">
    <location>
        <begin position="49"/>
        <end position="136"/>
    </location>
</feature>
<evidence type="ECO:0000313" key="12">
    <source>
        <dbReference type="Proteomes" id="UP000018468"/>
    </source>
</evidence>
<dbReference type="FunFam" id="2.60.40.10:FF:000305">
    <property type="entry name" value="neurotrimin isoform X2"/>
    <property type="match status" value="1"/>
</dbReference>
<dbReference type="GO" id="GO:0005886">
    <property type="term" value="C:plasma membrane"/>
    <property type="evidence" value="ECO:0007669"/>
    <property type="project" value="UniProtKB-SubCell"/>
</dbReference>
<reference evidence="12" key="1">
    <citation type="submission" date="2011-12" db="EMBL/GenBank/DDBJ databases">
        <title>The Draft Genome of Lepisosteus oculatus.</title>
        <authorList>
            <consortium name="The Broad Institute Genome Assembly &amp; Analysis Group"/>
            <consortium name="Computational R&amp;D Group"/>
            <consortium name="and Sequencing Platform"/>
            <person name="Di Palma F."/>
            <person name="Alfoldi J."/>
            <person name="Johnson J."/>
            <person name="Berlin A."/>
            <person name="Gnerre S."/>
            <person name="Jaffe D."/>
            <person name="MacCallum I."/>
            <person name="Young S."/>
            <person name="Walker B.J."/>
            <person name="Lander E.S."/>
            <person name="Lindblad-Toh K."/>
        </authorList>
    </citation>
    <scope>NUCLEOTIDE SEQUENCE [LARGE SCALE GENOMIC DNA]</scope>
</reference>
<dbReference type="EMBL" id="AHAT01018490">
    <property type="status" value="NOT_ANNOTATED_CDS"/>
    <property type="molecule type" value="Genomic_DNA"/>
</dbReference>
<evidence type="ECO:0000256" key="2">
    <source>
        <dbReference type="ARBA" id="ARBA00022475"/>
    </source>
</evidence>
<dbReference type="InterPro" id="IPR013783">
    <property type="entry name" value="Ig-like_fold"/>
</dbReference>
<evidence type="ECO:0000256" key="6">
    <source>
        <dbReference type="ARBA" id="ARBA00023157"/>
    </source>
</evidence>
<dbReference type="HOGENOM" id="CLU_027228_6_1_1"/>
<dbReference type="EMBL" id="AHAT01018488">
    <property type="status" value="NOT_ANNOTATED_CDS"/>
    <property type="molecule type" value="Genomic_DNA"/>
</dbReference>
<keyword evidence="6" id="KW-1015">Disulfide bond</keyword>
<protein>
    <submittedName>
        <fullName evidence="11">Opioid binding protein/cell adhesion molecule-like</fullName>
    </submittedName>
</protein>
<keyword evidence="4" id="KW-0677">Repeat</keyword>
<reference evidence="11" key="2">
    <citation type="submission" date="2025-08" db="UniProtKB">
        <authorList>
            <consortium name="Ensembl"/>
        </authorList>
    </citation>
    <scope>IDENTIFICATION</scope>
</reference>
<evidence type="ECO:0000256" key="8">
    <source>
        <dbReference type="ARBA" id="ARBA00023288"/>
    </source>
</evidence>